<organism evidence="4 5">
    <name type="scientific">Rubus argutus</name>
    <name type="common">Southern blackberry</name>
    <dbReference type="NCBI Taxonomy" id="59490"/>
    <lineage>
        <taxon>Eukaryota</taxon>
        <taxon>Viridiplantae</taxon>
        <taxon>Streptophyta</taxon>
        <taxon>Embryophyta</taxon>
        <taxon>Tracheophyta</taxon>
        <taxon>Spermatophyta</taxon>
        <taxon>Magnoliopsida</taxon>
        <taxon>eudicotyledons</taxon>
        <taxon>Gunneridae</taxon>
        <taxon>Pentapetalae</taxon>
        <taxon>rosids</taxon>
        <taxon>fabids</taxon>
        <taxon>Rosales</taxon>
        <taxon>Rosaceae</taxon>
        <taxon>Rosoideae</taxon>
        <taxon>Rosoideae incertae sedis</taxon>
        <taxon>Rubus</taxon>
    </lineage>
</organism>
<dbReference type="Gene3D" id="3.40.50.1110">
    <property type="entry name" value="SGNH hydrolase"/>
    <property type="match status" value="1"/>
</dbReference>
<dbReference type="Pfam" id="PF00657">
    <property type="entry name" value="Lipase_GDSL"/>
    <property type="match status" value="1"/>
</dbReference>
<evidence type="ECO:0000256" key="2">
    <source>
        <dbReference type="ARBA" id="ARBA00022729"/>
    </source>
</evidence>
<dbReference type="InterPro" id="IPR008265">
    <property type="entry name" value="Lipase_GDSL_AS"/>
</dbReference>
<dbReference type="PROSITE" id="PS01098">
    <property type="entry name" value="LIPASE_GDSL_SER"/>
    <property type="match status" value="1"/>
</dbReference>
<dbReference type="Proteomes" id="UP001457282">
    <property type="component" value="Unassembled WGS sequence"/>
</dbReference>
<reference evidence="4 5" key="1">
    <citation type="journal article" date="2023" name="G3 (Bethesda)">
        <title>A chromosome-length genome assembly and annotation of blackberry (Rubus argutus, cv. 'Hillquist').</title>
        <authorList>
            <person name="Bruna T."/>
            <person name="Aryal R."/>
            <person name="Dudchenko O."/>
            <person name="Sargent D.J."/>
            <person name="Mead D."/>
            <person name="Buti M."/>
            <person name="Cavallini A."/>
            <person name="Hytonen T."/>
            <person name="Andres J."/>
            <person name="Pham M."/>
            <person name="Weisz D."/>
            <person name="Mascagni F."/>
            <person name="Usai G."/>
            <person name="Natali L."/>
            <person name="Bassil N."/>
            <person name="Fernandez G.E."/>
            <person name="Lomsadze A."/>
            <person name="Armour M."/>
            <person name="Olukolu B."/>
            <person name="Poorten T."/>
            <person name="Britton C."/>
            <person name="Davik J."/>
            <person name="Ashrafi H."/>
            <person name="Aiden E.L."/>
            <person name="Borodovsky M."/>
            <person name="Worthington M."/>
        </authorList>
    </citation>
    <scope>NUCLEOTIDE SEQUENCE [LARGE SCALE GENOMIC DNA]</scope>
    <source>
        <strain evidence="4">PI 553951</strain>
    </source>
</reference>
<evidence type="ECO:0000256" key="3">
    <source>
        <dbReference type="SAM" id="SignalP"/>
    </source>
</evidence>
<feature type="chain" id="PRO_5044025029" description="GDSL esterase/lipase 1-like" evidence="3">
    <location>
        <begin position="24"/>
        <end position="246"/>
    </location>
</feature>
<comment type="similarity">
    <text evidence="1">Belongs to the 'GDSL' lipolytic enzyme family.</text>
</comment>
<dbReference type="GO" id="GO:0006629">
    <property type="term" value="P:lipid metabolic process"/>
    <property type="evidence" value="ECO:0007669"/>
    <property type="project" value="InterPro"/>
</dbReference>
<protein>
    <recommendedName>
        <fullName evidence="6">GDSL esterase/lipase 1-like</fullName>
    </recommendedName>
</protein>
<proteinExistence type="inferred from homology"/>
<gene>
    <name evidence="4" type="ORF">M0R45_032234</name>
</gene>
<sequence>MATLRFRIYILAFCTSLLIRKSCFHCHSQHQKTHAALFIFGDSLYGAGNDNYINTTTEFQANFWPYGETFLNYSTGRYSNGRLIPDIIAEYANLPLIPPYLQPGFNDYTYGVNFASTAAGALAETHPGFVVLAKLLLKLKGQLNGFKYSNPNVYSKLYDITNNPSKHGFQEGKTACCGSGPYRAIDSCGGKRGVTEYELCDNVADYVFFDYGHPTERVSQKVSKSWCSHTPNVRRPYTNLKELFKV</sequence>
<dbReference type="InterPro" id="IPR036514">
    <property type="entry name" value="SGNH_hydro_sf"/>
</dbReference>
<feature type="signal peptide" evidence="3">
    <location>
        <begin position="1"/>
        <end position="23"/>
    </location>
</feature>
<dbReference type="InterPro" id="IPR044552">
    <property type="entry name" value="GLIP1-5/GLL25"/>
</dbReference>
<keyword evidence="2 3" id="KW-0732">Signal</keyword>
<dbReference type="PANTHER" id="PTHR45966">
    <property type="entry name" value="GDSL-LIKE LIPASE/ACYLHYDROLASE"/>
    <property type="match status" value="1"/>
</dbReference>
<dbReference type="GO" id="GO:0016298">
    <property type="term" value="F:lipase activity"/>
    <property type="evidence" value="ECO:0007669"/>
    <property type="project" value="InterPro"/>
</dbReference>
<evidence type="ECO:0000313" key="5">
    <source>
        <dbReference type="Proteomes" id="UP001457282"/>
    </source>
</evidence>
<dbReference type="InterPro" id="IPR001087">
    <property type="entry name" value="GDSL"/>
</dbReference>
<evidence type="ECO:0000256" key="1">
    <source>
        <dbReference type="ARBA" id="ARBA00008668"/>
    </source>
</evidence>
<keyword evidence="5" id="KW-1185">Reference proteome</keyword>
<dbReference type="AlphaFoldDB" id="A0AAW1WJX3"/>
<comment type="caution">
    <text evidence="4">The sequence shown here is derived from an EMBL/GenBank/DDBJ whole genome shotgun (WGS) entry which is preliminary data.</text>
</comment>
<evidence type="ECO:0008006" key="6">
    <source>
        <dbReference type="Google" id="ProtNLM"/>
    </source>
</evidence>
<dbReference type="PANTHER" id="PTHR45966:SF1">
    <property type="entry name" value="GDSL ESTERASE_LIPASE 1-RELATED"/>
    <property type="match status" value="1"/>
</dbReference>
<accession>A0AAW1WJX3</accession>
<dbReference type="EMBL" id="JBEDUW010000006">
    <property type="protein sequence ID" value="KAK9923834.1"/>
    <property type="molecule type" value="Genomic_DNA"/>
</dbReference>
<evidence type="ECO:0000313" key="4">
    <source>
        <dbReference type="EMBL" id="KAK9923834.1"/>
    </source>
</evidence>
<name>A0AAW1WJX3_RUBAR</name>